<proteinExistence type="predicted"/>
<accession>A0A8S5SII8</accession>
<protein>
    <submittedName>
        <fullName evidence="1">Uncharacterized protein</fullName>
    </submittedName>
</protein>
<organism evidence="1">
    <name type="scientific">Myoviridae sp. ctuIn11</name>
    <dbReference type="NCBI Taxonomy" id="2827715"/>
    <lineage>
        <taxon>Viruses</taxon>
        <taxon>Duplodnaviria</taxon>
        <taxon>Heunggongvirae</taxon>
        <taxon>Uroviricota</taxon>
        <taxon>Caudoviricetes</taxon>
    </lineage>
</organism>
<evidence type="ECO:0000313" key="1">
    <source>
        <dbReference type="EMBL" id="DAF50471.1"/>
    </source>
</evidence>
<reference evidence="1" key="1">
    <citation type="journal article" date="2021" name="Proc. Natl. Acad. Sci. U.S.A.">
        <title>A Catalog of Tens of Thousands of Viruses from Human Metagenomes Reveals Hidden Associations with Chronic Diseases.</title>
        <authorList>
            <person name="Tisza M.J."/>
            <person name="Buck C.B."/>
        </authorList>
    </citation>
    <scope>NUCLEOTIDE SEQUENCE</scope>
    <source>
        <strain evidence="1">CtuIn11</strain>
    </source>
</reference>
<dbReference type="EMBL" id="BK032596">
    <property type="protein sequence ID" value="DAF50471.1"/>
    <property type="molecule type" value="Genomic_DNA"/>
</dbReference>
<name>A0A8S5SII8_9CAUD</name>
<sequence length="95" mass="11211">MRLINAESPQNRMYVSDLVIEEMKKIPTVDIDRPTRSQFKRMAAQLGYEPVVHCKDCKHRDPEDKRCDCGCWHTPFTTNDNDFCRYGERKENDDA</sequence>